<organism evidence="3 4">
    <name type="scientific">Cupriavidus pauculus</name>
    <dbReference type="NCBI Taxonomy" id="82633"/>
    <lineage>
        <taxon>Bacteria</taxon>
        <taxon>Pseudomonadati</taxon>
        <taxon>Pseudomonadota</taxon>
        <taxon>Betaproteobacteria</taxon>
        <taxon>Burkholderiales</taxon>
        <taxon>Burkholderiaceae</taxon>
        <taxon>Cupriavidus</taxon>
    </lineage>
</organism>
<feature type="domain" description="DUF4055" evidence="2">
    <location>
        <begin position="236"/>
        <end position="374"/>
    </location>
</feature>
<dbReference type="EMBL" id="CP033969">
    <property type="protein sequence ID" value="AZG15423.1"/>
    <property type="molecule type" value="Genomic_DNA"/>
</dbReference>
<dbReference type="Pfam" id="PF13264">
    <property type="entry name" value="DUF4055"/>
    <property type="match status" value="1"/>
</dbReference>
<gene>
    <name evidence="3" type="ORF">EHF44_16785</name>
</gene>
<evidence type="ECO:0000313" key="3">
    <source>
        <dbReference type="EMBL" id="AZG15423.1"/>
    </source>
</evidence>
<dbReference type="AlphaFoldDB" id="A0A3G8H4G8"/>
<dbReference type="OrthoDB" id="6668483at2"/>
<reference evidence="4" key="1">
    <citation type="submission" date="2018-11" db="EMBL/GenBank/DDBJ databases">
        <title>FDA dAtabase for Regulatory Grade micrObial Sequences (FDA-ARGOS): Supporting development and validation of Infectious Disease Dx tests.</title>
        <authorList>
            <person name="Goldberg B."/>
            <person name="Campos J."/>
            <person name="Tallon L."/>
            <person name="Sadzewicz L."/>
            <person name="Zhao X."/>
            <person name="Vavikolanu K."/>
            <person name="Mehta A."/>
            <person name="Aluvathingal J."/>
            <person name="Nadendla S."/>
            <person name="Geyer C."/>
            <person name="Nandy P."/>
            <person name="Yan Y."/>
            <person name="Sichtig H."/>
        </authorList>
    </citation>
    <scope>NUCLEOTIDE SEQUENCE [LARGE SCALE GENOMIC DNA]</scope>
    <source>
        <strain evidence="4">FDAARGOS_614</strain>
    </source>
</reference>
<accession>A0A3G8H4G8</accession>
<proteinExistence type="predicted"/>
<dbReference type="InterPro" id="IPR025129">
    <property type="entry name" value="DUF4055"/>
</dbReference>
<dbReference type="Proteomes" id="UP000270411">
    <property type="component" value="Chromosome 1"/>
</dbReference>
<evidence type="ECO:0000313" key="4">
    <source>
        <dbReference type="Proteomes" id="UP000270411"/>
    </source>
</evidence>
<evidence type="ECO:0000259" key="2">
    <source>
        <dbReference type="Pfam" id="PF13264"/>
    </source>
</evidence>
<protein>
    <submittedName>
        <fullName evidence="3">DUF4055 domain-containing protein</fullName>
    </submittedName>
</protein>
<dbReference type="KEGG" id="cpau:EHF44_16785"/>
<feature type="region of interest" description="Disordered" evidence="1">
    <location>
        <begin position="424"/>
        <end position="462"/>
    </location>
</feature>
<sequence length="462" mass="50831">MAANWALIQALLGGTSAMRAAGKEYLPQWPNEEAKSYENRLKTATLFPAFARTVEVLAAKPFSKPVTLGDDMPAKIKAWCEDIDLEGRNLHAFAAATFTDALAAGLVGILVDFPTVNTAEVKTQAAEAKIGARPYFVPITVDAILGWKDKRINGVRTLTQLRLLETAVEDDGPFHEKEIEQVRVLEPGRWEIWRKKKVDGNKEDWAKYDEGVTTLQKIAFVPFYGKRKDFMIGVPPLLELAHMNVEHWQSKSDQQTILHVARVPILFGKKLDVDDAGNVKLVVGGSAAVTTDDADGDLKYVEHTGKAIEAGRLSLQDLEHMMRQVGAELLVIKPGNTTIKQTEADNEPAMCALQRMAEDQEDALDAALQLMAEWVGESTGGHVQLFKDFGVTSLSEASLELLREMNVDGTLSDETLFEETQRRGVIGPERQWDEEKTRIKANAPKLPAPATSPNKPANPAAA</sequence>
<evidence type="ECO:0000256" key="1">
    <source>
        <dbReference type="SAM" id="MobiDB-lite"/>
    </source>
</evidence>
<name>A0A3G8H4G8_9BURK</name>